<accession>A0ACB7RWV1</accession>
<dbReference type="EMBL" id="CM023487">
    <property type="protein sequence ID" value="KAH6926151.1"/>
    <property type="molecule type" value="Genomic_DNA"/>
</dbReference>
<sequence>MQNGSAVKQTTYKSRQDRNDDGSECSAFGEERRAVGGNPLRGRTRQRAPAGKTPGAKNDHAISAGEATRTLHQHRRQGLTTRAGRHLRRRRGSKRHRLKWRVLWGSCISTVTLPGSVMVLTSARKSAVVLRRWFGARED</sequence>
<gene>
    <name evidence="1" type="ORF">HPB50_015299</name>
</gene>
<protein>
    <submittedName>
        <fullName evidence="1">Uncharacterized protein</fullName>
    </submittedName>
</protein>
<reference evidence="1" key="1">
    <citation type="submission" date="2020-05" db="EMBL/GenBank/DDBJ databases">
        <title>Large-scale comparative analyses of tick genomes elucidate their genetic diversity and vector capacities.</title>
        <authorList>
            <person name="Jia N."/>
            <person name="Wang J."/>
            <person name="Shi W."/>
            <person name="Du L."/>
            <person name="Sun Y."/>
            <person name="Zhan W."/>
            <person name="Jiang J."/>
            <person name="Wang Q."/>
            <person name="Zhang B."/>
            <person name="Ji P."/>
            <person name="Sakyi L.B."/>
            <person name="Cui X."/>
            <person name="Yuan T."/>
            <person name="Jiang B."/>
            <person name="Yang W."/>
            <person name="Lam T.T.-Y."/>
            <person name="Chang Q."/>
            <person name="Ding S."/>
            <person name="Wang X."/>
            <person name="Zhu J."/>
            <person name="Ruan X."/>
            <person name="Zhao L."/>
            <person name="Wei J."/>
            <person name="Que T."/>
            <person name="Du C."/>
            <person name="Cheng J."/>
            <person name="Dai P."/>
            <person name="Han X."/>
            <person name="Huang E."/>
            <person name="Gao Y."/>
            <person name="Liu J."/>
            <person name="Shao H."/>
            <person name="Ye R."/>
            <person name="Li L."/>
            <person name="Wei W."/>
            <person name="Wang X."/>
            <person name="Wang C."/>
            <person name="Yang T."/>
            <person name="Huo Q."/>
            <person name="Li W."/>
            <person name="Guo W."/>
            <person name="Chen H."/>
            <person name="Zhou L."/>
            <person name="Ni X."/>
            <person name="Tian J."/>
            <person name="Zhou Y."/>
            <person name="Sheng Y."/>
            <person name="Liu T."/>
            <person name="Pan Y."/>
            <person name="Xia L."/>
            <person name="Li J."/>
            <person name="Zhao F."/>
            <person name="Cao W."/>
        </authorList>
    </citation>
    <scope>NUCLEOTIDE SEQUENCE</scope>
    <source>
        <strain evidence="1">Hyas-2018</strain>
    </source>
</reference>
<organism evidence="1 2">
    <name type="scientific">Hyalomma asiaticum</name>
    <name type="common">Tick</name>
    <dbReference type="NCBI Taxonomy" id="266040"/>
    <lineage>
        <taxon>Eukaryota</taxon>
        <taxon>Metazoa</taxon>
        <taxon>Ecdysozoa</taxon>
        <taxon>Arthropoda</taxon>
        <taxon>Chelicerata</taxon>
        <taxon>Arachnida</taxon>
        <taxon>Acari</taxon>
        <taxon>Parasitiformes</taxon>
        <taxon>Ixodida</taxon>
        <taxon>Ixodoidea</taxon>
        <taxon>Ixodidae</taxon>
        <taxon>Hyalomminae</taxon>
        <taxon>Hyalomma</taxon>
    </lineage>
</organism>
<proteinExistence type="predicted"/>
<name>A0ACB7RWV1_HYAAI</name>
<comment type="caution">
    <text evidence="1">The sequence shown here is derived from an EMBL/GenBank/DDBJ whole genome shotgun (WGS) entry which is preliminary data.</text>
</comment>
<evidence type="ECO:0000313" key="2">
    <source>
        <dbReference type="Proteomes" id="UP000821845"/>
    </source>
</evidence>
<dbReference type="Proteomes" id="UP000821845">
    <property type="component" value="Chromosome 7"/>
</dbReference>
<keyword evidence="2" id="KW-1185">Reference proteome</keyword>
<evidence type="ECO:0000313" key="1">
    <source>
        <dbReference type="EMBL" id="KAH6926151.1"/>
    </source>
</evidence>